<dbReference type="EMBL" id="CM046113">
    <property type="protein sequence ID" value="KAI8421144.1"/>
    <property type="molecule type" value="Genomic_DNA"/>
</dbReference>
<gene>
    <name evidence="1" type="ORF">MSG28_008231</name>
</gene>
<comment type="caution">
    <text evidence="1">The sequence shown here is derived from an EMBL/GenBank/DDBJ whole genome shotgun (WGS) entry which is preliminary data.</text>
</comment>
<name>A0ACC0JAP2_CHOFU</name>
<accession>A0ACC0JAP2</accession>
<dbReference type="Proteomes" id="UP001064048">
    <property type="component" value="Chromosome 13"/>
</dbReference>
<reference evidence="1 2" key="1">
    <citation type="journal article" date="2022" name="Genome Biol. Evol.">
        <title>The Spruce Budworm Genome: Reconstructing the Evolutionary History of Antifreeze Proteins.</title>
        <authorList>
            <person name="Beliveau C."/>
            <person name="Gagne P."/>
            <person name="Picq S."/>
            <person name="Vernygora O."/>
            <person name="Keeling C.I."/>
            <person name="Pinkney K."/>
            <person name="Doucet D."/>
            <person name="Wen F."/>
            <person name="Johnston J.S."/>
            <person name="Maaroufi H."/>
            <person name="Boyle B."/>
            <person name="Laroche J."/>
            <person name="Dewar K."/>
            <person name="Juretic N."/>
            <person name="Blackburn G."/>
            <person name="Nisole A."/>
            <person name="Brunet B."/>
            <person name="Brandao M."/>
            <person name="Lumley L."/>
            <person name="Duan J."/>
            <person name="Quan G."/>
            <person name="Lucarotti C.J."/>
            <person name="Roe A.D."/>
            <person name="Sperling F.A.H."/>
            <person name="Levesque R.C."/>
            <person name="Cusson M."/>
        </authorList>
    </citation>
    <scope>NUCLEOTIDE SEQUENCE [LARGE SCALE GENOMIC DNA]</scope>
    <source>
        <strain evidence="1">Glfc:IPQL:Cfum</strain>
    </source>
</reference>
<keyword evidence="2" id="KW-1185">Reference proteome</keyword>
<organism evidence="1 2">
    <name type="scientific">Choristoneura fumiferana</name>
    <name type="common">Spruce budworm moth</name>
    <name type="synonym">Archips fumiferana</name>
    <dbReference type="NCBI Taxonomy" id="7141"/>
    <lineage>
        <taxon>Eukaryota</taxon>
        <taxon>Metazoa</taxon>
        <taxon>Ecdysozoa</taxon>
        <taxon>Arthropoda</taxon>
        <taxon>Hexapoda</taxon>
        <taxon>Insecta</taxon>
        <taxon>Pterygota</taxon>
        <taxon>Neoptera</taxon>
        <taxon>Endopterygota</taxon>
        <taxon>Lepidoptera</taxon>
        <taxon>Glossata</taxon>
        <taxon>Ditrysia</taxon>
        <taxon>Tortricoidea</taxon>
        <taxon>Tortricidae</taxon>
        <taxon>Tortricinae</taxon>
        <taxon>Choristoneura</taxon>
    </lineage>
</organism>
<evidence type="ECO:0000313" key="1">
    <source>
        <dbReference type="EMBL" id="KAI8421144.1"/>
    </source>
</evidence>
<protein>
    <submittedName>
        <fullName evidence="1">Uncharacterized protein</fullName>
    </submittedName>
</protein>
<evidence type="ECO:0000313" key="2">
    <source>
        <dbReference type="Proteomes" id="UP001064048"/>
    </source>
</evidence>
<proteinExistence type="predicted"/>
<sequence length="385" mass="44138">MITLKSLLYYVTFMSVCVRYIVCVYDAADSLEVLSTYDEELLTTSINKNFEDDYQTADVTSKNYQVTTTAQDISTAQDVTTAQYITTLELNATTSVEELTTTTDKMSTTVENTFTTVEDYTTVQKFVYRTNDLKAEPKKKAEKQVGKVYAILESFISDSDKKTENKEDGEFEDMTEEIATVPYEVTTNLGDYVDVKFGDVISVDTATIKHVVRPQTHNPQCPYFIDSAGFQIDKIANVWQPVYSDMHDKLPCFKILIRKTLEVEREQYEQWYGNFNNSMNWKECRFEIKSAVVKYRKHFLQGGVNDKGVMRNMLLVQNKRGDYDLAEENPDQWLMVKNLLFLHDCKTDETIAFARVPSQPCKEVVTEALQELGLKTTGEMLSCHS</sequence>